<dbReference type="EMBL" id="JACXSI010000006">
    <property type="protein sequence ID" value="MBD3107420.1"/>
    <property type="molecule type" value="Genomic_DNA"/>
</dbReference>
<accession>A0A927H9B8</accession>
<dbReference type="AlphaFoldDB" id="A0A927H9B8"/>
<evidence type="ECO:0000313" key="2">
    <source>
        <dbReference type="Proteomes" id="UP000602076"/>
    </source>
</evidence>
<reference evidence="1" key="1">
    <citation type="submission" date="2020-09" db="EMBL/GenBank/DDBJ databases">
        <title>Bacillus faecalis sp. nov., a moderately halophilic bacterium isolated from cow faeces.</title>
        <authorList>
            <person name="Jiang L."/>
            <person name="Lee J."/>
        </authorList>
    </citation>
    <scope>NUCLEOTIDE SEQUENCE</scope>
    <source>
        <strain evidence="1">AGMB 02131</strain>
    </source>
</reference>
<dbReference type="RefSeq" id="WP_190996965.1">
    <property type="nucleotide sequence ID" value="NZ_JACXSI010000006.1"/>
</dbReference>
<sequence>MEYYMRMANLLAENLYGFIDFVENNWENKTALITDQDKWYQVKLFIDEYKLRVIADELERINRFCWNESYTTLLVNDLEKALQVINEFVARNENDLFFMTARLHTLNNLSSLLKSF</sequence>
<protein>
    <submittedName>
        <fullName evidence="1">Uncharacterized protein</fullName>
    </submittedName>
</protein>
<keyword evidence="2" id="KW-1185">Reference proteome</keyword>
<organism evidence="1 2">
    <name type="scientific">Peribacillus faecalis</name>
    <dbReference type="NCBI Taxonomy" id="2772559"/>
    <lineage>
        <taxon>Bacteria</taxon>
        <taxon>Bacillati</taxon>
        <taxon>Bacillota</taxon>
        <taxon>Bacilli</taxon>
        <taxon>Bacillales</taxon>
        <taxon>Bacillaceae</taxon>
        <taxon>Peribacillus</taxon>
    </lineage>
</organism>
<comment type="caution">
    <text evidence="1">The sequence shown here is derived from an EMBL/GenBank/DDBJ whole genome shotgun (WGS) entry which is preliminary data.</text>
</comment>
<gene>
    <name evidence="1" type="ORF">IEO70_03500</name>
</gene>
<evidence type="ECO:0000313" key="1">
    <source>
        <dbReference type="EMBL" id="MBD3107420.1"/>
    </source>
</evidence>
<dbReference type="Proteomes" id="UP000602076">
    <property type="component" value="Unassembled WGS sequence"/>
</dbReference>
<name>A0A927H9B8_9BACI</name>
<proteinExistence type="predicted"/>